<comment type="function">
    <text evidence="1">Putative gamma-glutamylcyclotransferase.</text>
</comment>
<evidence type="ECO:0000313" key="8">
    <source>
        <dbReference type="Proteomes" id="UP000242715"/>
    </source>
</evidence>
<dbReference type="CDD" id="cd06661">
    <property type="entry name" value="GGCT_like"/>
    <property type="match status" value="1"/>
</dbReference>
<feature type="domain" description="Gamma-glutamylcyclotransferase AIG2-like" evidence="6">
    <location>
        <begin position="18"/>
        <end position="127"/>
    </location>
</feature>
<evidence type="ECO:0000256" key="1">
    <source>
        <dbReference type="ARBA" id="ARBA00002782"/>
    </source>
</evidence>
<dbReference type="Gene3D" id="3.10.490.10">
    <property type="entry name" value="Gamma-glutamyl cyclotransferase-like"/>
    <property type="match status" value="1"/>
</dbReference>
<evidence type="ECO:0000256" key="4">
    <source>
        <dbReference type="PIRSR" id="PIRSR639126-1"/>
    </source>
</evidence>
<keyword evidence="3" id="KW-0808">Transferase</keyword>
<dbReference type="OrthoDB" id="113620at2759"/>
<dbReference type="SUPFAM" id="SSF110857">
    <property type="entry name" value="Gamma-glutamyl cyclotransferase-like"/>
    <property type="match status" value="1"/>
</dbReference>
<evidence type="ECO:0000256" key="3">
    <source>
        <dbReference type="ARBA" id="ARBA00023315"/>
    </source>
</evidence>
<accession>A0A2Z6MI80</accession>
<dbReference type="EMBL" id="DF973455">
    <property type="protein sequence ID" value="GAU31421.1"/>
    <property type="molecule type" value="Genomic_DNA"/>
</dbReference>
<dbReference type="GO" id="GO:0016746">
    <property type="term" value="F:acyltransferase activity"/>
    <property type="evidence" value="ECO:0007669"/>
    <property type="project" value="UniProtKB-KW"/>
</dbReference>
<comment type="similarity">
    <text evidence="2 5">Belongs to the gamma-glutamylcyclotransferase family.</text>
</comment>
<dbReference type="PANTHER" id="PTHR12510:SF15">
    <property type="entry name" value="GAMMA-GLUTAMYLCYCLOTRANSFERASE FAMILY PROTEIN"/>
    <property type="match status" value="1"/>
</dbReference>
<name>A0A2Z6MI80_TRISU</name>
<reference evidence="8" key="1">
    <citation type="journal article" date="2017" name="Front. Plant Sci.">
        <title>Climate Clever Clovers: New Paradigm to Reduce the Environmental Footprint of Ruminants by Breeding Low Methanogenic Forages Utilizing Haplotype Variation.</title>
        <authorList>
            <person name="Kaur P."/>
            <person name="Appels R."/>
            <person name="Bayer P.E."/>
            <person name="Keeble-Gagnere G."/>
            <person name="Wang J."/>
            <person name="Hirakawa H."/>
            <person name="Shirasawa K."/>
            <person name="Vercoe P."/>
            <person name="Stefanova K."/>
            <person name="Durmic Z."/>
            <person name="Nichols P."/>
            <person name="Revell C."/>
            <person name="Isobe S.N."/>
            <person name="Edwards D."/>
            <person name="Erskine W."/>
        </authorList>
    </citation>
    <scope>NUCLEOTIDE SEQUENCE [LARGE SCALE GENOMIC DNA]</scope>
    <source>
        <strain evidence="8">cv. Daliak</strain>
    </source>
</reference>
<sequence length="172" mass="19517">MEESCEEGNMAKAKPHLIFAYGTLKQGFPNHGLMEDLKTKDDAVFMDTYFTENSYPLVIGPHGIPYLINLPGSGHRVKGEVYAVSDDAVVRLDEFEGVRNGFYERIPVVVVTEGREKVDAEGYFGHRSFGEKLWKMKGEIGLMEYGENDAKEYVRKEDRPGCRNSILDFVIR</sequence>
<evidence type="ECO:0000256" key="2">
    <source>
        <dbReference type="ARBA" id="ARBA00008861"/>
    </source>
</evidence>
<dbReference type="InterPro" id="IPR013024">
    <property type="entry name" value="GGCT-like"/>
</dbReference>
<evidence type="ECO:0000259" key="6">
    <source>
        <dbReference type="Pfam" id="PF06094"/>
    </source>
</evidence>
<dbReference type="InterPro" id="IPR039126">
    <property type="entry name" value="GGACT"/>
</dbReference>
<proteinExistence type="inferred from homology"/>
<gene>
    <name evidence="7" type="ORF">TSUD_221910</name>
</gene>
<dbReference type="AlphaFoldDB" id="A0A2Z6MI80"/>
<dbReference type="InterPro" id="IPR009288">
    <property type="entry name" value="AIG2-like_dom"/>
</dbReference>
<protein>
    <recommendedName>
        <fullName evidence="5">Gamma-glutamylcyclotransferase family protein</fullName>
    </recommendedName>
</protein>
<evidence type="ECO:0000313" key="7">
    <source>
        <dbReference type="EMBL" id="GAU31421.1"/>
    </source>
</evidence>
<dbReference type="GO" id="GO:0005829">
    <property type="term" value="C:cytosol"/>
    <property type="evidence" value="ECO:0007669"/>
    <property type="project" value="TreeGrafter"/>
</dbReference>
<organism evidence="7 8">
    <name type="scientific">Trifolium subterraneum</name>
    <name type="common">Subterranean clover</name>
    <dbReference type="NCBI Taxonomy" id="3900"/>
    <lineage>
        <taxon>Eukaryota</taxon>
        <taxon>Viridiplantae</taxon>
        <taxon>Streptophyta</taxon>
        <taxon>Embryophyta</taxon>
        <taxon>Tracheophyta</taxon>
        <taxon>Spermatophyta</taxon>
        <taxon>Magnoliopsida</taxon>
        <taxon>eudicotyledons</taxon>
        <taxon>Gunneridae</taxon>
        <taxon>Pentapetalae</taxon>
        <taxon>rosids</taxon>
        <taxon>fabids</taxon>
        <taxon>Fabales</taxon>
        <taxon>Fabaceae</taxon>
        <taxon>Papilionoideae</taxon>
        <taxon>50 kb inversion clade</taxon>
        <taxon>NPAAA clade</taxon>
        <taxon>Hologalegina</taxon>
        <taxon>IRL clade</taxon>
        <taxon>Trifolieae</taxon>
        <taxon>Trifolium</taxon>
    </lineage>
</organism>
<keyword evidence="8" id="KW-1185">Reference proteome</keyword>
<dbReference type="InterPro" id="IPR036568">
    <property type="entry name" value="GGCT-like_sf"/>
</dbReference>
<feature type="active site" description="Proton acceptor" evidence="4">
    <location>
        <position position="96"/>
    </location>
</feature>
<dbReference type="GO" id="GO:0061929">
    <property type="term" value="F:gamma-glutamylaminecyclotransferase activity"/>
    <property type="evidence" value="ECO:0007669"/>
    <property type="project" value="InterPro"/>
</dbReference>
<dbReference type="Proteomes" id="UP000242715">
    <property type="component" value="Unassembled WGS sequence"/>
</dbReference>
<dbReference type="PANTHER" id="PTHR12510">
    <property type="entry name" value="TROPONIN C-AKIN-1 PROTEIN"/>
    <property type="match status" value="1"/>
</dbReference>
<keyword evidence="3" id="KW-0012">Acyltransferase</keyword>
<evidence type="ECO:0000256" key="5">
    <source>
        <dbReference type="RuleBase" id="RU367036"/>
    </source>
</evidence>
<dbReference type="Pfam" id="PF06094">
    <property type="entry name" value="GGACT"/>
    <property type="match status" value="1"/>
</dbReference>